<reference evidence="8 9" key="2">
    <citation type="submission" date="2015-05" db="EMBL/GenBank/DDBJ databases">
        <authorList>
            <person name="Morales-Cruz A."/>
            <person name="Amrine K.C."/>
            <person name="Cantu D."/>
        </authorList>
    </citation>
    <scope>NUCLEOTIDE SEQUENCE [LARGE SCALE GENOMIC DNA]</scope>
    <source>
        <strain evidence="8">UCRPC4</strain>
    </source>
</reference>
<keyword evidence="9" id="KW-1185">Reference proteome</keyword>
<evidence type="ECO:0000256" key="1">
    <source>
        <dbReference type="ARBA" id="ARBA00004496"/>
    </source>
</evidence>
<evidence type="ECO:0000256" key="3">
    <source>
        <dbReference type="ARBA" id="ARBA00006330"/>
    </source>
</evidence>
<evidence type="ECO:0000256" key="6">
    <source>
        <dbReference type="SAM" id="MobiDB-lite"/>
    </source>
</evidence>
<organism evidence="8 9">
    <name type="scientific">Phaeomoniella chlamydospora</name>
    <name type="common">Phaeoacremonium chlamydosporum</name>
    <dbReference type="NCBI Taxonomy" id="158046"/>
    <lineage>
        <taxon>Eukaryota</taxon>
        <taxon>Fungi</taxon>
        <taxon>Dikarya</taxon>
        <taxon>Ascomycota</taxon>
        <taxon>Pezizomycotina</taxon>
        <taxon>Eurotiomycetes</taxon>
        <taxon>Chaetothyriomycetidae</taxon>
        <taxon>Phaeomoniellales</taxon>
        <taxon>Phaeomoniellaceae</taxon>
        <taxon>Phaeomoniella</taxon>
    </lineage>
</organism>
<dbReference type="GO" id="GO:0003825">
    <property type="term" value="F:alpha,alpha-trehalose-phosphate synthase (UDP-forming) activity"/>
    <property type="evidence" value="ECO:0007669"/>
    <property type="project" value="TreeGrafter"/>
</dbReference>
<proteinExistence type="inferred from homology"/>
<comment type="similarity">
    <text evidence="3">In the C-terminal section; belongs to the trehalose phosphatase family.</text>
</comment>
<feature type="region of interest" description="Disordered" evidence="6">
    <location>
        <begin position="19"/>
        <end position="51"/>
    </location>
</feature>
<dbReference type="Pfam" id="PF02358">
    <property type="entry name" value="Trehalose_PPase"/>
    <property type="match status" value="1"/>
</dbReference>
<dbReference type="OrthoDB" id="755951at2759"/>
<dbReference type="Proteomes" id="UP000053317">
    <property type="component" value="Unassembled WGS sequence"/>
</dbReference>
<comment type="caution">
    <text evidence="8">The sequence shown here is derived from an EMBL/GenBank/DDBJ whole genome shotgun (WGS) entry which is preliminary data.</text>
</comment>
<reference evidence="8 9" key="1">
    <citation type="submission" date="2015-05" db="EMBL/GenBank/DDBJ databases">
        <title>Distinctive expansion of gene families associated with plant cell wall degradation and secondary metabolism in the genomes of grapevine trunk pathogens.</title>
        <authorList>
            <person name="Lawrence D.P."/>
            <person name="Travadon R."/>
            <person name="Rolshausen P.E."/>
            <person name="Baumgartner K."/>
        </authorList>
    </citation>
    <scope>NUCLEOTIDE SEQUENCE [LARGE SCALE GENOMIC DNA]</scope>
    <source>
        <strain evidence="8">UCRPC4</strain>
    </source>
</reference>
<dbReference type="Pfam" id="PF00982">
    <property type="entry name" value="Glyco_transf_20"/>
    <property type="match status" value="1"/>
</dbReference>
<dbReference type="AlphaFoldDB" id="A0A0G2HI79"/>
<keyword evidence="5" id="KW-0597">Phosphoprotein</keyword>
<dbReference type="InterPro" id="IPR006379">
    <property type="entry name" value="HAD-SF_hydro_IIB"/>
</dbReference>
<dbReference type="InterPro" id="IPR001830">
    <property type="entry name" value="Glyco_trans_20"/>
</dbReference>
<dbReference type="PANTHER" id="PTHR10788:SF15">
    <property type="entry name" value="TREHALOSE SYNTHASE COMPLEX REGULATORY SUBUNIT TPS3-RELATED"/>
    <property type="match status" value="1"/>
</dbReference>
<dbReference type="GO" id="GO:0004805">
    <property type="term" value="F:trehalose-phosphatase activity"/>
    <property type="evidence" value="ECO:0007669"/>
    <property type="project" value="TreeGrafter"/>
</dbReference>
<dbReference type="GO" id="GO:0005829">
    <property type="term" value="C:cytosol"/>
    <property type="evidence" value="ECO:0007669"/>
    <property type="project" value="TreeGrafter"/>
</dbReference>
<dbReference type="CDD" id="cd03788">
    <property type="entry name" value="GT20_TPS"/>
    <property type="match status" value="1"/>
</dbReference>
<dbReference type="Gene3D" id="3.40.50.2000">
    <property type="entry name" value="Glycogen Phosphorylase B"/>
    <property type="match status" value="2"/>
</dbReference>
<dbReference type="InterPro" id="IPR003337">
    <property type="entry name" value="Trehalose_PPase"/>
</dbReference>
<sequence>MTLFIVSLFLPYTVNFAKKEKQSKQTSRRSSRPSTEDVTGPPSLLDGFQSGKALPALTPGATVDHERIFLQGKQRGVVDGYPFPKDPYAIAPNEPHSPAWGKAVDLNHPASRAKSPPPSSILRHEKSRAQTASMLWKAQHKYKVQEDGDEADIQDDAYSEETWTIEPNPLGNGGLRNATRAACNEGIIGDKILVGTLGMPTDALDDTLKGSIAEKLEDDYESLTVFTSDSDFSGHYSHYCKTILWPTFHYQVPDNPRSKAYEDHSWVYYVKINQAFADIIAKNYKRGDVIWIHDYHLLLVPGMLRKVLPDAQIGFFLHIAFPSSEVFRCLAVRKELLEGILGANLIGFNSGEYVHHFLQTCSRILNVEATPHGIQLEDRFVNVGYYPIGIDPESLDERRSRPDVSEWIKLIQEKYHDKLLLVARDKLDNTRGVRQKLLAYELFLNKYPEWRDKVVLIQVATSTTDHVELAAVVGDIVQRVNSQHSTLAHQPLVFLKQDLPFAQYLALLIVAQALLITSLREGMNLTSHEFVYCQDGRYCDTKYGSLILSEFTGSASIFEGHDLLVNPWDYVECAESIKQALEMTMEKRKERWERLYCLTKKYNALNWVRSFLEHLNKAYHEHTAKDSMSVPRLSLTNLKKEYQSSSSRLFMLDYEGTLASWGSPSSIVLTTPKRATDVLTDLIEKGNLVYVTSARMPEEMERLFRRVPGLGMIAENGCYLQEAGSDDWLALVDPEQNKDWKEGVMLILKYYEERVEGSKIEERHCSLTFSYADSTDLLGASKQASECANHINDACACLGVRAIPIEKAVLVEPANMSKATAAEALWRSIEAKATTGGKVPDFIFVAGDDRDDEPVFRWANNLQAEGCVKSATTVTLAAKNTEASATLTQGVTGVISTLQKLASLG</sequence>
<evidence type="ECO:0000313" key="9">
    <source>
        <dbReference type="Proteomes" id="UP000053317"/>
    </source>
</evidence>
<comment type="similarity">
    <text evidence="2">In the N-terminal section; belongs to the glycosyltransferase 20 family.</text>
</comment>
<evidence type="ECO:0000256" key="2">
    <source>
        <dbReference type="ARBA" id="ARBA00005409"/>
    </source>
</evidence>
<evidence type="ECO:0000313" key="8">
    <source>
        <dbReference type="EMBL" id="KKY28100.1"/>
    </source>
</evidence>
<dbReference type="GO" id="GO:0005992">
    <property type="term" value="P:trehalose biosynthetic process"/>
    <property type="evidence" value="ECO:0007669"/>
    <property type="project" value="InterPro"/>
</dbReference>
<dbReference type="FunFam" id="3.40.50.2000:FF:000099">
    <property type="entry name" value="Alpha,alpha-trehalose phosphate synthase subunit, putative"/>
    <property type="match status" value="1"/>
</dbReference>
<evidence type="ECO:0000256" key="7">
    <source>
        <dbReference type="SAM" id="SignalP"/>
    </source>
</evidence>
<dbReference type="Gene3D" id="3.30.70.1020">
    <property type="entry name" value="Trehalose-6-phosphate phosphatase related protein, domain 2"/>
    <property type="match status" value="1"/>
</dbReference>
<evidence type="ECO:0000256" key="4">
    <source>
        <dbReference type="ARBA" id="ARBA00022490"/>
    </source>
</evidence>
<dbReference type="GO" id="GO:0005946">
    <property type="term" value="C:alpha,alpha-trehalose-phosphate synthase complex (UDP-forming)"/>
    <property type="evidence" value="ECO:0007669"/>
    <property type="project" value="TreeGrafter"/>
</dbReference>
<accession>A0A0G2HI79</accession>
<comment type="subcellular location">
    <subcellularLocation>
        <location evidence="1">Cytoplasm</location>
    </subcellularLocation>
</comment>
<keyword evidence="4" id="KW-0963">Cytoplasm</keyword>
<dbReference type="Gene3D" id="3.40.50.1000">
    <property type="entry name" value="HAD superfamily/HAD-like"/>
    <property type="match status" value="1"/>
</dbReference>
<evidence type="ECO:0000256" key="5">
    <source>
        <dbReference type="ARBA" id="ARBA00022553"/>
    </source>
</evidence>
<dbReference type="NCBIfam" id="TIGR01484">
    <property type="entry name" value="HAD-SF-IIB"/>
    <property type="match status" value="1"/>
</dbReference>
<dbReference type="InterPro" id="IPR036412">
    <property type="entry name" value="HAD-like_sf"/>
</dbReference>
<dbReference type="SUPFAM" id="SSF56784">
    <property type="entry name" value="HAD-like"/>
    <property type="match status" value="1"/>
</dbReference>
<name>A0A0G2HI79_PHACM</name>
<gene>
    <name evidence="8" type="ORF">UCRPC4_g00680</name>
</gene>
<dbReference type="FunFam" id="3.40.50.2000:FF:000036">
    <property type="entry name" value="Alpha,alpha-trehalose-phosphate synthase subunit Tps2"/>
    <property type="match status" value="1"/>
</dbReference>
<dbReference type="SUPFAM" id="SSF53756">
    <property type="entry name" value="UDP-Glycosyltransferase/glycogen phosphorylase"/>
    <property type="match status" value="1"/>
</dbReference>
<protein>
    <submittedName>
        <fullName evidence="8">Putativetrehalose phosphate synthase subunit</fullName>
    </submittedName>
</protein>
<dbReference type="FunFam" id="3.30.70.1020:FF:000001">
    <property type="entry name" value="Alpha,alpha-trehalose-phosphate synthase [UDP-forming] 1"/>
    <property type="match status" value="1"/>
</dbReference>
<feature type="chain" id="PRO_5002545030" evidence="7">
    <location>
        <begin position="18"/>
        <end position="905"/>
    </location>
</feature>
<keyword evidence="7" id="KW-0732">Signal</keyword>
<dbReference type="GO" id="GO:0030234">
    <property type="term" value="F:enzyme regulator activity"/>
    <property type="evidence" value="ECO:0007669"/>
    <property type="project" value="UniProtKB-ARBA"/>
</dbReference>
<dbReference type="PANTHER" id="PTHR10788">
    <property type="entry name" value="TREHALOSE-6-PHOSPHATE SYNTHASE"/>
    <property type="match status" value="1"/>
</dbReference>
<dbReference type="EMBL" id="LCWF01000016">
    <property type="protein sequence ID" value="KKY28100.1"/>
    <property type="molecule type" value="Genomic_DNA"/>
</dbReference>
<dbReference type="InterPro" id="IPR023214">
    <property type="entry name" value="HAD_sf"/>
</dbReference>
<feature type="signal peptide" evidence="7">
    <location>
        <begin position="1"/>
        <end position="17"/>
    </location>
</feature>